<dbReference type="GO" id="GO:0042130">
    <property type="term" value="P:negative regulation of T cell proliferation"/>
    <property type="evidence" value="ECO:0007669"/>
    <property type="project" value="TreeGrafter"/>
</dbReference>
<dbReference type="GO" id="GO:0007166">
    <property type="term" value="P:cell surface receptor signaling pathway"/>
    <property type="evidence" value="ECO:0007669"/>
    <property type="project" value="TreeGrafter"/>
</dbReference>
<evidence type="ECO:0000256" key="3">
    <source>
        <dbReference type="ARBA" id="ARBA00022692"/>
    </source>
</evidence>
<evidence type="ECO:0000256" key="9">
    <source>
        <dbReference type="ARBA" id="ARBA00023180"/>
    </source>
</evidence>
<dbReference type="GO" id="GO:0042102">
    <property type="term" value="P:positive regulation of T cell proliferation"/>
    <property type="evidence" value="ECO:0007669"/>
    <property type="project" value="TreeGrafter"/>
</dbReference>
<keyword evidence="6 11" id="KW-0472">Membrane</keyword>
<dbReference type="AlphaFoldDB" id="A0A6P6J342"/>
<reference evidence="15" key="1">
    <citation type="submission" date="2025-08" db="UniProtKB">
        <authorList>
            <consortium name="RefSeq"/>
        </authorList>
    </citation>
    <scope>IDENTIFICATION</scope>
    <source>
        <strain evidence="15">Wakin</strain>
        <tissue evidence="15">Muscle</tissue>
    </source>
</reference>
<dbReference type="PANTHER" id="PTHR25466:SF14">
    <property type="entry name" value="BUTYROPHILIN SUBFAMILY 2 MEMBER A2-LIKE-RELATED"/>
    <property type="match status" value="1"/>
</dbReference>
<evidence type="ECO:0000256" key="10">
    <source>
        <dbReference type="ARBA" id="ARBA00023319"/>
    </source>
</evidence>
<evidence type="ECO:0000313" key="14">
    <source>
        <dbReference type="Proteomes" id="UP000515129"/>
    </source>
</evidence>
<keyword evidence="5 11" id="KW-1133">Transmembrane helix</keyword>
<dbReference type="FunFam" id="2.60.40.10:FF:000142">
    <property type="entry name" value="V-set domain-containing T-cell activation inhibitor 1"/>
    <property type="match status" value="1"/>
</dbReference>
<accession>A0A6P6J342</accession>
<dbReference type="PANTHER" id="PTHR25466">
    <property type="entry name" value="T-LYMPHOCYTE ACTIVATION ANTIGEN"/>
    <property type="match status" value="1"/>
</dbReference>
<feature type="domain" description="Ig-like" evidence="13">
    <location>
        <begin position="39"/>
        <end position="132"/>
    </location>
</feature>
<evidence type="ECO:0000256" key="4">
    <source>
        <dbReference type="ARBA" id="ARBA00022729"/>
    </source>
</evidence>
<dbReference type="Proteomes" id="UP000515129">
    <property type="component" value="Chromosome 22"/>
</dbReference>
<evidence type="ECO:0000256" key="2">
    <source>
        <dbReference type="ARBA" id="ARBA00022475"/>
    </source>
</evidence>
<keyword evidence="3 11" id="KW-0812">Transmembrane</keyword>
<dbReference type="OrthoDB" id="9898017at2759"/>
<dbReference type="KEGG" id="caua:113039978"/>
<dbReference type="SUPFAM" id="SSF48726">
    <property type="entry name" value="Immunoglobulin"/>
    <property type="match status" value="1"/>
</dbReference>
<evidence type="ECO:0000256" key="8">
    <source>
        <dbReference type="ARBA" id="ARBA00023170"/>
    </source>
</evidence>
<dbReference type="InterPro" id="IPR036179">
    <property type="entry name" value="Ig-like_dom_sf"/>
</dbReference>
<feature type="transmembrane region" description="Helical" evidence="11">
    <location>
        <begin position="153"/>
        <end position="175"/>
    </location>
</feature>
<keyword evidence="7" id="KW-1015">Disulfide bond</keyword>
<proteinExistence type="predicted"/>
<organism evidence="14 15">
    <name type="scientific">Carassius auratus</name>
    <name type="common">Goldfish</name>
    <dbReference type="NCBI Taxonomy" id="7957"/>
    <lineage>
        <taxon>Eukaryota</taxon>
        <taxon>Metazoa</taxon>
        <taxon>Chordata</taxon>
        <taxon>Craniata</taxon>
        <taxon>Vertebrata</taxon>
        <taxon>Euteleostomi</taxon>
        <taxon>Actinopterygii</taxon>
        <taxon>Neopterygii</taxon>
        <taxon>Teleostei</taxon>
        <taxon>Ostariophysi</taxon>
        <taxon>Cypriniformes</taxon>
        <taxon>Cyprinidae</taxon>
        <taxon>Cyprininae</taxon>
        <taxon>Carassius</taxon>
    </lineage>
</organism>
<name>A0A6P6J342_CARAU</name>
<keyword evidence="2" id="KW-1003">Cell membrane</keyword>
<dbReference type="InterPro" id="IPR051713">
    <property type="entry name" value="T-cell_Activation_Regulation"/>
</dbReference>
<evidence type="ECO:0000259" key="13">
    <source>
        <dbReference type="PROSITE" id="PS50835"/>
    </source>
</evidence>
<keyword evidence="14" id="KW-1185">Reference proteome</keyword>
<dbReference type="Pfam" id="PF07686">
    <property type="entry name" value="V-set"/>
    <property type="match status" value="1"/>
</dbReference>
<dbReference type="Gene3D" id="2.60.40.10">
    <property type="entry name" value="Immunoglobulins"/>
    <property type="match status" value="1"/>
</dbReference>
<gene>
    <name evidence="15" type="primary">LOC113039978</name>
</gene>
<dbReference type="GO" id="GO:0009897">
    <property type="term" value="C:external side of plasma membrane"/>
    <property type="evidence" value="ECO:0007669"/>
    <property type="project" value="TreeGrafter"/>
</dbReference>
<dbReference type="GeneID" id="113039978"/>
<keyword evidence="10" id="KW-0393">Immunoglobulin domain</keyword>
<sequence>MEKTESCRGRFCFIIVFAVLINKVSLQLTVEVTVEGFIGGSVLLPCSSTQHDLKLQDTDVFWRNKASQSIYDLIKGTESLESQDPRYKNRVQTFPDEYKRGNFSIKLIDLTHADEGTFICLITRSNERGTVQLIIKESTDQENHGPETQILDWWKILLICVFTLLPVFGLSYFIFQHGKRTLPRSLPYRKNSSTLSHFLTLLHL</sequence>
<dbReference type="InterPro" id="IPR003599">
    <property type="entry name" value="Ig_sub"/>
</dbReference>
<dbReference type="RefSeq" id="XP_026053948.1">
    <property type="nucleotide sequence ID" value="XM_026198163.1"/>
</dbReference>
<evidence type="ECO:0000256" key="6">
    <source>
        <dbReference type="ARBA" id="ARBA00023136"/>
    </source>
</evidence>
<evidence type="ECO:0000256" key="1">
    <source>
        <dbReference type="ARBA" id="ARBA00004251"/>
    </source>
</evidence>
<keyword evidence="4 12" id="KW-0732">Signal</keyword>
<keyword evidence="8" id="KW-0675">Receptor</keyword>
<evidence type="ECO:0000256" key="12">
    <source>
        <dbReference type="SAM" id="SignalP"/>
    </source>
</evidence>
<keyword evidence="9" id="KW-0325">Glycoprotein</keyword>
<dbReference type="InterPro" id="IPR013106">
    <property type="entry name" value="Ig_V-set"/>
</dbReference>
<dbReference type="GO" id="GO:0006955">
    <property type="term" value="P:immune response"/>
    <property type="evidence" value="ECO:0007669"/>
    <property type="project" value="TreeGrafter"/>
</dbReference>
<dbReference type="InterPro" id="IPR007110">
    <property type="entry name" value="Ig-like_dom"/>
</dbReference>
<evidence type="ECO:0000256" key="11">
    <source>
        <dbReference type="SAM" id="Phobius"/>
    </source>
</evidence>
<protein>
    <submittedName>
        <fullName evidence="15">CD276 antigen homolog isoform X1</fullName>
    </submittedName>
</protein>
<evidence type="ECO:0000256" key="7">
    <source>
        <dbReference type="ARBA" id="ARBA00023157"/>
    </source>
</evidence>
<dbReference type="SMART" id="SM00409">
    <property type="entry name" value="IG"/>
    <property type="match status" value="1"/>
</dbReference>
<dbReference type="GO" id="GO:0031295">
    <property type="term" value="P:T cell costimulation"/>
    <property type="evidence" value="ECO:0007669"/>
    <property type="project" value="TreeGrafter"/>
</dbReference>
<dbReference type="PROSITE" id="PS50835">
    <property type="entry name" value="IG_LIKE"/>
    <property type="match status" value="1"/>
</dbReference>
<evidence type="ECO:0000256" key="5">
    <source>
        <dbReference type="ARBA" id="ARBA00022989"/>
    </source>
</evidence>
<evidence type="ECO:0000313" key="15">
    <source>
        <dbReference type="RefSeq" id="XP_026053948.1"/>
    </source>
</evidence>
<dbReference type="GO" id="GO:0071222">
    <property type="term" value="P:cellular response to lipopolysaccharide"/>
    <property type="evidence" value="ECO:0007669"/>
    <property type="project" value="TreeGrafter"/>
</dbReference>
<feature type="signal peptide" evidence="12">
    <location>
        <begin position="1"/>
        <end position="26"/>
    </location>
</feature>
<dbReference type="InterPro" id="IPR013783">
    <property type="entry name" value="Ig-like_fold"/>
</dbReference>
<comment type="subcellular location">
    <subcellularLocation>
        <location evidence="1">Cell membrane</location>
        <topology evidence="1">Single-pass type I membrane protein</topology>
    </subcellularLocation>
</comment>
<feature type="chain" id="PRO_5027923461" evidence="12">
    <location>
        <begin position="27"/>
        <end position="204"/>
    </location>
</feature>